<dbReference type="EMBL" id="CP006939">
    <property type="protein sequence ID" value="AHC14245.1"/>
    <property type="molecule type" value="Genomic_DNA"/>
</dbReference>
<protein>
    <submittedName>
        <fullName evidence="1">Uncharacterized protein</fullName>
    </submittedName>
</protein>
<keyword evidence="2" id="KW-1185">Reference proteome</keyword>
<dbReference type="Proteomes" id="UP000018680">
    <property type="component" value="Chromosome"/>
</dbReference>
<evidence type="ECO:0000313" key="1">
    <source>
        <dbReference type="EMBL" id="AHC14245.1"/>
    </source>
</evidence>
<evidence type="ECO:0000313" key="2">
    <source>
        <dbReference type="Proteomes" id="UP000018680"/>
    </source>
</evidence>
<proteinExistence type="predicted"/>
<gene>
    <name evidence="1" type="ORF">L21SP2_0823</name>
</gene>
<dbReference type="AlphaFoldDB" id="V5WF33"/>
<name>V5WF33_9SPIO</name>
<sequence>MCASENDLGLIHDKRVPMNGYPITLNCTRTQRFSQHLN</sequence>
<dbReference type="KEGG" id="slr:L21SP2_0823"/>
<organism evidence="1 2">
    <name type="scientific">Salinispira pacifica</name>
    <dbReference type="NCBI Taxonomy" id="1307761"/>
    <lineage>
        <taxon>Bacteria</taxon>
        <taxon>Pseudomonadati</taxon>
        <taxon>Spirochaetota</taxon>
        <taxon>Spirochaetia</taxon>
        <taxon>Spirochaetales</taxon>
        <taxon>Spirochaetaceae</taxon>
        <taxon>Salinispira</taxon>
    </lineage>
</organism>
<dbReference type="HOGENOM" id="CLU_3332797_0_0_12"/>
<accession>V5WF33</accession>
<reference evidence="1 2" key="1">
    <citation type="journal article" date="2015" name="Stand. Genomic Sci.">
        <title>Complete genome sequence and description of Salinispira pacifica gen. nov., sp. nov., a novel spirochaete isolated form a hypersaline microbial mat.</title>
        <authorList>
            <person name="Ben Hania W."/>
            <person name="Joseph M."/>
            <person name="Schumann P."/>
            <person name="Bunk B."/>
            <person name="Fiebig A."/>
            <person name="Sproer C."/>
            <person name="Klenk H.P."/>
            <person name="Fardeau M.L."/>
            <person name="Spring S."/>
        </authorList>
    </citation>
    <scope>NUCLEOTIDE SEQUENCE [LARGE SCALE GENOMIC DNA]</scope>
    <source>
        <strain evidence="1 2">L21-RPul-D2</strain>
    </source>
</reference>